<dbReference type="Proteomes" id="UP000799537">
    <property type="component" value="Unassembled WGS sequence"/>
</dbReference>
<reference evidence="2" key="1">
    <citation type="journal article" date="2020" name="Stud. Mycol.">
        <title>101 Dothideomycetes genomes: a test case for predicting lifestyles and emergence of pathogens.</title>
        <authorList>
            <person name="Haridas S."/>
            <person name="Albert R."/>
            <person name="Binder M."/>
            <person name="Bloem J."/>
            <person name="Labutti K."/>
            <person name="Salamov A."/>
            <person name="Andreopoulos B."/>
            <person name="Baker S."/>
            <person name="Barry K."/>
            <person name="Bills G."/>
            <person name="Bluhm B."/>
            <person name="Cannon C."/>
            <person name="Castanera R."/>
            <person name="Culley D."/>
            <person name="Daum C."/>
            <person name="Ezra D."/>
            <person name="Gonzalez J."/>
            <person name="Henrissat B."/>
            <person name="Kuo A."/>
            <person name="Liang C."/>
            <person name="Lipzen A."/>
            <person name="Lutzoni F."/>
            <person name="Magnuson J."/>
            <person name="Mondo S."/>
            <person name="Nolan M."/>
            <person name="Ohm R."/>
            <person name="Pangilinan J."/>
            <person name="Park H.-J."/>
            <person name="Ramirez L."/>
            <person name="Alfaro M."/>
            <person name="Sun H."/>
            <person name="Tritt A."/>
            <person name="Yoshinaga Y."/>
            <person name="Zwiers L.-H."/>
            <person name="Turgeon B."/>
            <person name="Goodwin S."/>
            <person name="Spatafora J."/>
            <person name="Crous P."/>
            <person name="Grigoriev I."/>
        </authorList>
    </citation>
    <scope>NUCLEOTIDE SEQUENCE</scope>
    <source>
        <strain evidence="2">ATCC 36951</strain>
    </source>
</reference>
<sequence length="437" mass="47534">MLYNMHCHGIRVAATRACRYAASSLGVPDVHIPYLHRRCLLRGGVLELQREICSVRARSPCGLFPSIPQLSSSSSSLSLPSTTPHTEEGTDYSHKLRLIAVPSRGRPRLVFLHKGRLTLPRVGRELQVGIQHASIQHAPSGKHGTPVSPDAWPQIAPFDSSPPVTAVAGGPATAATPCVTCLLHGAADLDKSPHFEEAISTSLSTRFSSPHVEEASSPHVEEAVSTSLSTRLQVLMSKRPVSPHVEEAEAQSPLVDEAISTSFRRGSKPSRRRGHQHLMSERLSTSCRRGFKTSLSTRPSAQALMSKRPSAPHFEEAQDLIVDEALSRPRCGYKSDARPEDMRRTSFPPPPCPPAACPHFPWSPPLLFFIHDRPRRPSTPTDGGILALRLRDAQRSIPFCVPTDFGSITVGLLAFVLVGSGHKYTFLRVGSSGTLCQ</sequence>
<name>A0A6A6C3U6_ZASCE</name>
<feature type="compositionally biased region" description="Basic residues" evidence="1">
    <location>
        <begin position="265"/>
        <end position="276"/>
    </location>
</feature>
<proteinExistence type="predicted"/>
<keyword evidence="3" id="KW-1185">Reference proteome</keyword>
<dbReference type="AlphaFoldDB" id="A0A6A6C3U6"/>
<protein>
    <submittedName>
        <fullName evidence="2">Uncharacterized protein</fullName>
    </submittedName>
</protein>
<dbReference type="EMBL" id="ML993630">
    <property type="protein sequence ID" value="KAF2160066.1"/>
    <property type="molecule type" value="Genomic_DNA"/>
</dbReference>
<evidence type="ECO:0000256" key="1">
    <source>
        <dbReference type="SAM" id="MobiDB-lite"/>
    </source>
</evidence>
<evidence type="ECO:0000313" key="2">
    <source>
        <dbReference type="EMBL" id="KAF2160066.1"/>
    </source>
</evidence>
<evidence type="ECO:0000313" key="3">
    <source>
        <dbReference type="Proteomes" id="UP000799537"/>
    </source>
</evidence>
<accession>A0A6A6C3U6</accession>
<feature type="region of interest" description="Disordered" evidence="1">
    <location>
        <begin position="69"/>
        <end position="91"/>
    </location>
</feature>
<feature type="compositionally biased region" description="Low complexity" evidence="1">
    <location>
        <begin position="69"/>
        <end position="81"/>
    </location>
</feature>
<dbReference type="RefSeq" id="XP_033660955.1">
    <property type="nucleotide sequence ID" value="XM_033814435.1"/>
</dbReference>
<organism evidence="2 3">
    <name type="scientific">Zasmidium cellare ATCC 36951</name>
    <dbReference type="NCBI Taxonomy" id="1080233"/>
    <lineage>
        <taxon>Eukaryota</taxon>
        <taxon>Fungi</taxon>
        <taxon>Dikarya</taxon>
        <taxon>Ascomycota</taxon>
        <taxon>Pezizomycotina</taxon>
        <taxon>Dothideomycetes</taxon>
        <taxon>Dothideomycetidae</taxon>
        <taxon>Mycosphaerellales</taxon>
        <taxon>Mycosphaerellaceae</taxon>
        <taxon>Zasmidium</taxon>
    </lineage>
</organism>
<feature type="region of interest" description="Disordered" evidence="1">
    <location>
        <begin position="262"/>
        <end position="283"/>
    </location>
</feature>
<gene>
    <name evidence="2" type="ORF">M409DRAFT_60318</name>
</gene>
<dbReference type="GeneID" id="54567707"/>